<evidence type="ECO:0000313" key="1">
    <source>
        <dbReference type="EMBL" id="POG80430.1"/>
    </source>
</evidence>
<organism evidence="1 2">
    <name type="scientific">Rhizophagus irregularis (strain DAOM 181602 / DAOM 197198 / MUCL 43194)</name>
    <name type="common">Arbuscular mycorrhizal fungus</name>
    <name type="synonym">Glomus intraradices</name>
    <dbReference type="NCBI Taxonomy" id="747089"/>
    <lineage>
        <taxon>Eukaryota</taxon>
        <taxon>Fungi</taxon>
        <taxon>Fungi incertae sedis</taxon>
        <taxon>Mucoromycota</taxon>
        <taxon>Glomeromycotina</taxon>
        <taxon>Glomeromycetes</taxon>
        <taxon>Glomerales</taxon>
        <taxon>Glomeraceae</taxon>
        <taxon>Rhizophagus</taxon>
    </lineage>
</organism>
<sequence length="61" mass="7593">MSNLDISNIVDNLFRIYRFFPFKNYLYDVAPLYNTFFFYIIQHDIQRLTSRSHIIRISFFF</sequence>
<comment type="caution">
    <text evidence="1">The sequence shown here is derived from an EMBL/GenBank/DDBJ whole genome shotgun (WGS) entry which is preliminary data.</text>
</comment>
<name>A0A2P4QS16_RHIID</name>
<proteinExistence type="predicted"/>
<keyword evidence="2" id="KW-1185">Reference proteome</keyword>
<dbReference type="EMBL" id="AUPC02000018">
    <property type="protein sequence ID" value="POG80430.1"/>
    <property type="molecule type" value="Genomic_DNA"/>
</dbReference>
<accession>A0A2P4QS16</accession>
<reference evidence="1 2" key="2">
    <citation type="journal article" date="2018" name="New Phytol.">
        <title>High intraspecific genome diversity in the model arbuscular mycorrhizal symbiont Rhizophagus irregularis.</title>
        <authorList>
            <person name="Chen E.C.H."/>
            <person name="Morin E."/>
            <person name="Beaudet D."/>
            <person name="Noel J."/>
            <person name="Yildirir G."/>
            <person name="Ndikumana S."/>
            <person name="Charron P."/>
            <person name="St-Onge C."/>
            <person name="Giorgi J."/>
            <person name="Kruger M."/>
            <person name="Marton T."/>
            <person name="Ropars J."/>
            <person name="Grigoriev I.V."/>
            <person name="Hainaut M."/>
            <person name="Henrissat B."/>
            <person name="Roux C."/>
            <person name="Martin F."/>
            <person name="Corradi N."/>
        </authorList>
    </citation>
    <scope>NUCLEOTIDE SEQUENCE [LARGE SCALE GENOMIC DNA]</scope>
    <source>
        <strain evidence="1 2">DAOM 197198</strain>
    </source>
</reference>
<dbReference type="AlphaFoldDB" id="A0A2P4QS16"/>
<evidence type="ECO:0000313" key="2">
    <source>
        <dbReference type="Proteomes" id="UP000018888"/>
    </source>
</evidence>
<reference evidence="1 2" key="1">
    <citation type="journal article" date="2013" name="Proc. Natl. Acad. Sci. U.S.A.">
        <title>Genome of an arbuscular mycorrhizal fungus provides insight into the oldest plant symbiosis.</title>
        <authorList>
            <person name="Tisserant E."/>
            <person name="Malbreil M."/>
            <person name="Kuo A."/>
            <person name="Kohler A."/>
            <person name="Symeonidi A."/>
            <person name="Balestrini R."/>
            <person name="Charron P."/>
            <person name="Duensing N."/>
            <person name="Frei Dit Frey N."/>
            <person name="Gianinazzi-Pearson V."/>
            <person name="Gilbert L.B."/>
            <person name="Handa Y."/>
            <person name="Herr J.R."/>
            <person name="Hijri M."/>
            <person name="Koul R."/>
            <person name="Kawaguchi M."/>
            <person name="Krajinski F."/>
            <person name="Lammers P.J."/>
            <person name="Masclaux F.G."/>
            <person name="Murat C."/>
            <person name="Morin E."/>
            <person name="Ndikumana S."/>
            <person name="Pagni M."/>
            <person name="Petitpierre D."/>
            <person name="Requena N."/>
            <person name="Rosikiewicz P."/>
            <person name="Riley R."/>
            <person name="Saito K."/>
            <person name="San Clemente H."/>
            <person name="Shapiro H."/>
            <person name="van Tuinen D."/>
            <person name="Becard G."/>
            <person name="Bonfante P."/>
            <person name="Paszkowski U."/>
            <person name="Shachar-Hill Y.Y."/>
            <person name="Tuskan G.A."/>
            <person name="Young P.W."/>
            <person name="Sanders I.R."/>
            <person name="Henrissat B."/>
            <person name="Rensing S.A."/>
            <person name="Grigoriev I.V."/>
            <person name="Corradi N."/>
            <person name="Roux C."/>
            <person name="Martin F."/>
        </authorList>
    </citation>
    <scope>NUCLEOTIDE SEQUENCE [LARGE SCALE GENOMIC DNA]</scope>
    <source>
        <strain evidence="1 2">DAOM 197198</strain>
    </source>
</reference>
<protein>
    <submittedName>
        <fullName evidence="1">Uncharacterized protein</fullName>
    </submittedName>
</protein>
<dbReference type="Proteomes" id="UP000018888">
    <property type="component" value="Unassembled WGS sequence"/>
</dbReference>
<gene>
    <name evidence="1" type="ORF">GLOIN_2v1518326</name>
</gene>